<dbReference type="GO" id="GO:0008270">
    <property type="term" value="F:zinc ion binding"/>
    <property type="evidence" value="ECO:0007669"/>
    <property type="project" value="UniProtKB-KW"/>
</dbReference>
<dbReference type="GO" id="GO:0005667">
    <property type="term" value="C:transcription regulator complex"/>
    <property type="evidence" value="ECO:0007669"/>
    <property type="project" value="TreeGrafter"/>
</dbReference>
<evidence type="ECO:0000256" key="6">
    <source>
        <dbReference type="ARBA" id="ARBA00023242"/>
    </source>
</evidence>
<feature type="domain" description="C2H2-type" evidence="9">
    <location>
        <begin position="76"/>
        <end position="103"/>
    </location>
</feature>
<comment type="similarity">
    <text evidence="1">Belongs to the krueppel C2H2-type zinc-finger protein family.</text>
</comment>
<evidence type="ECO:0000313" key="10">
    <source>
        <dbReference type="EMBL" id="NWT61309.1"/>
    </source>
</evidence>
<feature type="domain" description="C2H2-type" evidence="9">
    <location>
        <begin position="132"/>
        <end position="159"/>
    </location>
</feature>
<dbReference type="SMART" id="SM00355">
    <property type="entry name" value="ZnF_C2H2"/>
    <property type="match status" value="4"/>
</dbReference>
<dbReference type="GO" id="GO:0000978">
    <property type="term" value="F:RNA polymerase II cis-regulatory region sequence-specific DNA binding"/>
    <property type="evidence" value="ECO:0007669"/>
    <property type="project" value="TreeGrafter"/>
</dbReference>
<keyword evidence="3" id="KW-0677">Repeat</keyword>
<keyword evidence="5" id="KW-0862">Zinc</keyword>
<keyword evidence="4 7" id="KW-0863">Zinc-finger</keyword>
<name>A0A7K5Q1R9_9CORV</name>
<feature type="domain" description="C2H2-type" evidence="9">
    <location>
        <begin position="104"/>
        <end position="131"/>
    </location>
</feature>
<dbReference type="EMBL" id="VZRG01003833">
    <property type="protein sequence ID" value="NWT61309.1"/>
    <property type="molecule type" value="Genomic_DNA"/>
</dbReference>
<dbReference type="AlphaFoldDB" id="A0A7K5Q1R9"/>
<dbReference type="FunFam" id="3.30.160.60:FF:002061">
    <property type="entry name" value="Uncharacterized protein"/>
    <property type="match status" value="1"/>
</dbReference>
<dbReference type="GO" id="GO:0000785">
    <property type="term" value="C:chromatin"/>
    <property type="evidence" value="ECO:0007669"/>
    <property type="project" value="TreeGrafter"/>
</dbReference>
<sequence length="187" mass="21721">REDKSPRQNLMEEAILDGSMAQESNGVEKLQRSLTRRGCKRRSRGSEEERSTLGLGGGQSSEQGVPEQHQDGEKPHKCSKCEKSFRERSHLNAHQIIHTRERPYKCGECGKTFSHSSHLIKHKKSHTEERPYECDQCRKRFLTTSHLLTHQRIHTDERPFRCTDCGMGFRDNTHLVIHRRTHTGERP</sequence>
<evidence type="ECO:0000256" key="7">
    <source>
        <dbReference type="PROSITE-ProRule" id="PRU00042"/>
    </source>
</evidence>
<dbReference type="Gene3D" id="3.30.160.60">
    <property type="entry name" value="Classic Zinc Finger"/>
    <property type="match status" value="4"/>
</dbReference>
<keyword evidence="2" id="KW-0479">Metal-binding</keyword>
<evidence type="ECO:0000256" key="5">
    <source>
        <dbReference type="ARBA" id="ARBA00022833"/>
    </source>
</evidence>
<dbReference type="InterPro" id="IPR013087">
    <property type="entry name" value="Znf_C2H2_type"/>
</dbReference>
<evidence type="ECO:0000259" key="9">
    <source>
        <dbReference type="PROSITE" id="PS50157"/>
    </source>
</evidence>
<dbReference type="FunFam" id="3.30.160.60:FF:000295">
    <property type="entry name" value="zinc finger protein 19"/>
    <property type="match status" value="1"/>
</dbReference>
<accession>A0A7K5Q1R9</accession>
<feature type="non-terminal residue" evidence="10">
    <location>
        <position position="1"/>
    </location>
</feature>
<comment type="caution">
    <text evidence="10">The sequence shown here is derived from an EMBL/GenBank/DDBJ whole genome shotgun (WGS) entry which is preliminary data.</text>
</comment>
<evidence type="ECO:0000256" key="3">
    <source>
        <dbReference type="ARBA" id="ARBA00022737"/>
    </source>
</evidence>
<evidence type="ECO:0000313" key="11">
    <source>
        <dbReference type="Proteomes" id="UP000532437"/>
    </source>
</evidence>
<dbReference type="GO" id="GO:0000981">
    <property type="term" value="F:DNA-binding transcription factor activity, RNA polymerase II-specific"/>
    <property type="evidence" value="ECO:0007669"/>
    <property type="project" value="TreeGrafter"/>
</dbReference>
<protein>
    <submittedName>
        <fullName evidence="10">ZSC22 protein</fullName>
    </submittedName>
</protein>
<dbReference type="SUPFAM" id="SSF57667">
    <property type="entry name" value="beta-beta-alpha zinc fingers"/>
    <property type="match status" value="2"/>
</dbReference>
<feature type="compositionally biased region" description="Basic and acidic residues" evidence="8">
    <location>
        <begin position="68"/>
        <end position="78"/>
    </location>
</feature>
<evidence type="ECO:0000256" key="8">
    <source>
        <dbReference type="SAM" id="MobiDB-lite"/>
    </source>
</evidence>
<feature type="region of interest" description="Disordered" evidence="8">
    <location>
        <begin position="1"/>
        <end position="78"/>
    </location>
</feature>
<dbReference type="PANTHER" id="PTHR14003:SF23">
    <property type="entry name" value="ZINC FINGER PROTEIN 143"/>
    <property type="match status" value="1"/>
</dbReference>
<evidence type="ECO:0000256" key="1">
    <source>
        <dbReference type="ARBA" id="ARBA00006991"/>
    </source>
</evidence>
<dbReference type="PROSITE" id="PS50157">
    <property type="entry name" value="ZINC_FINGER_C2H2_2"/>
    <property type="match status" value="4"/>
</dbReference>
<gene>
    <name evidence="10" type="primary">Zscan22</name>
    <name evidence="10" type="ORF">ERYMCC_R02917</name>
</gene>
<feature type="compositionally biased region" description="Basic residues" evidence="8">
    <location>
        <begin position="34"/>
        <end position="43"/>
    </location>
</feature>
<dbReference type="Proteomes" id="UP000532437">
    <property type="component" value="Unassembled WGS sequence"/>
</dbReference>
<dbReference type="GO" id="GO:0031519">
    <property type="term" value="C:PcG protein complex"/>
    <property type="evidence" value="ECO:0007669"/>
    <property type="project" value="TreeGrafter"/>
</dbReference>
<proteinExistence type="inferred from homology"/>
<dbReference type="PROSITE" id="PS00028">
    <property type="entry name" value="ZINC_FINGER_C2H2_1"/>
    <property type="match status" value="4"/>
</dbReference>
<organism evidence="10 11">
    <name type="scientific">Erythrocercus mccallii</name>
    <dbReference type="NCBI Taxonomy" id="107208"/>
    <lineage>
        <taxon>Eukaryota</taxon>
        <taxon>Metazoa</taxon>
        <taxon>Chordata</taxon>
        <taxon>Craniata</taxon>
        <taxon>Vertebrata</taxon>
        <taxon>Euteleostomi</taxon>
        <taxon>Archelosauria</taxon>
        <taxon>Archosauria</taxon>
        <taxon>Dinosauria</taxon>
        <taxon>Saurischia</taxon>
        <taxon>Theropoda</taxon>
        <taxon>Coelurosauria</taxon>
        <taxon>Aves</taxon>
        <taxon>Neognathae</taxon>
        <taxon>Neoaves</taxon>
        <taxon>Telluraves</taxon>
        <taxon>Australaves</taxon>
        <taxon>Passeriformes</taxon>
        <taxon>Corvoidea</taxon>
        <taxon>Dicruridae</taxon>
        <taxon>Erythrocercus</taxon>
    </lineage>
</organism>
<evidence type="ECO:0000256" key="4">
    <source>
        <dbReference type="ARBA" id="ARBA00022771"/>
    </source>
</evidence>
<dbReference type="PANTHER" id="PTHR14003">
    <property type="entry name" value="TRANSCRIPTIONAL REPRESSOR PROTEIN YY"/>
    <property type="match status" value="1"/>
</dbReference>
<dbReference type="FunFam" id="3.30.160.60:FF:002090">
    <property type="entry name" value="Zinc finger protein 473"/>
    <property type="match status" value="1"/>
</dbReference>
<reference evidence="10 11" key="1">
    <citation type="submission" date="2019-09" db="EMBL/GenBank/DDBJ databases">
        <title>Bird 10,000 Genomes (B10K) Project - Family phase.</title>
        <authorList>
            <person name="Zhang G."/>
        </authorList>
    </citation>
    <scope>NUCLEOTIDE SEQUENCE [LARGE SCALE GENOMIC DNA]</scope>
    <source>
        <strain evidence="10">B10K-DU-002-60</strain>
        <tissue evidence="10">Muscle</tissue>
    </source>
</reference>
<feature type="non-terminal residue" evidence="10">
    <location>
        <position position="187"/>
    </location>
</feature>
<dbReference type="InterPro" id="IPR036236">
    <property type="entry name" value="Znf_C2H2_sf"/>
</dbReference>
<dbReference type="FunFam" id="3.30.160.60:FF:001857">
    <property type="entry name" value="Uncharacterized protein"/>
    <property type="match status" value="1"/>
</dbReference>
<keyword evidence="11" id="KW-1185">Reference proteome</keyword>
<feature type="domain" description="C2H2-type" evidence="9">
    <location>
        <begin position="160"/>
        <end position="187"/>
    </location>
</feature>
<dbReference type="Pfam" id="PF00096">
    <property type="entry name" value="zf-C2H2"/>
    <property type="match status" value="4"/>
</dbReference>
<evidence type="ECO:0000256" key="2">
    <source>
        <dbReference type="ARBA" id="ARBA00022723"/>
    </source>
</evidence>
<keyword evidence="6" id="KW-0539">Nucleus</keyword>